<protein>
    <submittedName>
        <fullName evidence="1">Uncharacterized protein</fullName>
    </submittedName>
</protein>
<comment type="caution">
    <text evidence="1">The sequence shown here is derived from an EMBL/GenBank/DDBJ whole genome shotgun (WGS) entry which is preliminary data.</text>
</comment>
<evidence type="ECO:0000313" key="1">
    <source>
        <dbReference type="EMBL" id="KMQ83977.1"/>
    </source>
</evidence>
<dbReference type="STRING" id="67767.A0A0J7K0Y3"/>
<sequence>MTSGEIGEYQEQTHMHDLSQIKKRKAQNTITDFVIKTTSSQQAQIDQSIAEFFYAANLPFNAAQLKSFDKMIQSLQPGYKPPSSKMIGGQLLDITYEKNEIDLKEKLQSKSLILTIDAHGWLKEKDGLMPQIPNETKWNSHPECVRTFVANYHKYREIALEQDNEFNDSISNILNDMAIYSESVYLEKQLSIVASALNTLQHESTSISEAVNVWSKLLKEEVLKSYKNFFQKRFNQAITPVHLLAHIIDPKYNREHLSTEQEDIAEEWISNNYPEYLPGIMAFKIKDDEFFPKTMLQENVINGFSSSKWWKIMEKKLRSPLNCQEDSAISFQICCLVLRLRHPLSDFFQLLILFGRNYEIDSE</sequence>
<reference evidence="1 2" key="1">
    <citation type="submission" date="2015-04" db="EMBL/GenBank/DDBJ databases">
        <title>Lasius niger genome sequencing.</title>
        <authorList>
            <person name="Konorov E.A."/>
            <person name="Nikitin M.A."/>
            <person name="Kirill M.V."/>
            <person name="Chang P."/>
        </authorList>
    </citation>
    <scope>NUCLEOTIDE SEQUENCE [LARGE SCALE GENOMIC DNA]</scope>
    <source>
        <tissue evidence="1">Whole</tissue>
    </source>
</reference>
<dbReference type="OrthoDB" id="4951847at2759"/>
<dbReference type="PaxDb" id="67767-A0A0J7K0Y3"/>
<organism evidence="1 2">
    <name type="scientific">Lasius niger</name>
    <name type="common">Black garden ant</name>
    <dbReference type="NCBI Taxonomy" id="67767"/>
    <lineage>
        <taxon>Eukaryota</taxon>
        <taxon>Metazoa</taxon>
        <taxon>Ecdysozoa</taxon>
        <taxon>Arthropoda</taxon>
        <taxon>Hexapoda</taxon>
        <taxon>Insecta</taxon>
        <taxon>Pterygota</taxon>
        <taxon>Neoptera</taxon>
        <taxon>Endopterygota</taxon>
        <taxon>Hymenoptera</taxon>
        <taxon>Apocrita</taxon>
        <taxon>Aculeata</taxon>
        <taxon>Formicoidea</taxon>
        <taxon>Formicidae</taxon>
        <taxon>Formicinae</taxon>
        <taxon>Lasius</taxon>
        <taxon>Lasius</taxon>
    </lineage>
</organism>
<keyword evidence="2" id="KW-1185">Reference proteome</keyword>
<gene>
    <name evidence="1" type="ORF">RF55_18671</name>
</gene>
<evidence type="ECO:0000313" key="2">
    <source>
        <dbReference type="Proteomes" id="UP000036403"/>
    </source>
</evidence>
<name>A0A0J7K0Y3_LASNI</name>
<dbReference type="SUPFAM" id="SSF53098">
    <property type="entry name" value="Ribonuclease H-like"/>
    <property type="match status" value="1"/>
</dbReference>
<dbReference type="AlphaFoldDB" id="A0A0J7K0Y3"/>
<dbReference type="Proteomes" id="UP000036403">
    <property type="component" value="Unassembled WGS sequence"/>
</dbReference>
<accession>A0A0J7K0Y3</accession>
<proteinExistence type="predicted"/>
<dbReference type="EMBL" id="LBMM01017752">
    <property type="protein sequence ID" value="KMQ83977.1"/>
    <property type="molecule type" value="Genomic_DNA"/>
</dbReference>
<dbReference type="InterPro" id="IPR012337">
    <property type="entry name" value="RNaseH-like_sf"/>
</dbReference>